<gene>
    <name evidence="3" type="ORF">SE37_09555</name>
</gene>
<reference evidence="3 4" key="1">
    <citation type="submission" date="2015-01" db="EMBL/GenBank/DDBJ databases">
        <title>Genome sequence of the anaerobic bacterium Geobacter soli GSS01, a dissimilatory Fe(III) reducer from soil.</title>
        <authorList>
            <person name="Yang G."/>
            <person name="Zhou S."/>
        </authorList>
    </citation>
    <scope>NUCLEOTIDE SEQUENCE [LARGE SCALE GENOMIC DNA]</scope>
    <source>
        <strain evidence="3 4">GSS01</strain>
    </source>
</reference>
<dbReference type="Pfam" id="PF00308">
    <property type="entry name" value="Bac_DnaA"/>
    <property type="match status" value="1"/>
</dbReference>
<accession>A0A0C1QXH9</accession>
<sequence>MQLVFDFPVTPKYSFDNFVICAGNETACRFARRLTDESGSENLLYLHGPSGSGKTHLLMAMGACFAGRAGLAAVPCISFKDVDEIYHGEYPVEDVSRLAERFRGAPALLVDDLHLIPDQQSVRVELWQLFNDFYQAGRPIAITGLHPPNELPTLDGHLTSRLLWGLVAKTDISDDDSRRRIMQKLADDRQIILPADVVDYLLVHVRRDVPSLVAALDAITRYAFSAKRKITLRLAREALAFL</sequence>
<name>A0A0C1QXH9_9BACT</name>
<dbReference type="PANTHER" id="PTHR30050">
    <property type="entry name" value="CHROMOSOMAL REPLICATION INITIATOR PROTEIN DNAA"/>
    <property type="match status" value="1"/>
</dbReference>
<dbReference type="InterPro" id="IPR027417">
    <property type="entry name" value="P-loop_NTPase"/>
</dbReference>
<dbReference type="InterPro" id="IPR055199">
    <property type="entry name" value="Hda_lid"/>
</dbReference>
<evidence type="ECO:0000313" key="3">
    <source>
        <dbReference type="EMBL" id="KIE42861.1"/>
    </source>
</evidence>
<dbReference type="PRINTS" id="PR00051">
    <property type="entry name" value="DNAA"/>
</dbReference>
<protein>
    <submittedName>
        <fullName evidence="3">DnaA regulatory inactivator Hda</fullName>
    </submittedName>
</protein>
<proteinExistence type="inferred from homology"/>
<dbReference type="PANTHER" id="PTHR30050:SF2">
    <property type="entry name" value="CHROMOSOMAL REPLICATION INITIATOR PROTEIN DNAA"/>
    <property type="match status" value="1"/>
</dbReference>
<dbReference type="Proteomes" id="UP000031433">
    <property type="component" value="Unassembled WGS sequence"/>
</dbReference>
<dbReference type="InterPro" id="IPR020591">
    <property type="entry name" value="Chromosome_initiator_DnaA-like"/>
</dbReference>
<dbReference type="EMBL" id="JXBL01000001">
    <property type="protein sequence ID" value="KIE42861.1"/>
    <property type="molecule type" value="Genomic_DNA"/>
</dbReference>
<dbReference type="InterPro" id="IPR013317">
    <property type="entry name" value="DnaA_dom"/>
</dbReference>
<comment type="caution">
    <text evidence="3">The sequence shown here is derived from an EMBL/GenBank/DDBJ whole genome shotgun (WGS) entry which is preliminary data.</text>
</comment>
<dbReference type="AlphaFoldDB" id="A0A0C1QXH9"/>
<dbReference type="SMART" id="SM00382">
    <property type="entry name" value="AAA"/>
    <property type="match status" value="1"/>
</dbReference>
<dbReference type="GO" id="GO:0003688">
    <property type="term" value="F:DNA replication origin binding"/>
    <property type="evidence" value="ECO:0007669"/>
    <property type="project" value="TreeGrafter"/>
</dbReference>
<dbReference type="GO" id="GO:0006270">
    <property type="term" value="P:DNA replication initiation"/>
    <property type="evidence" value="ECO:0007669"/>
    <property type="project" value="TreeGrafter"/>
</dbReference>
<dbReference type="Gene3D" id="1.10.8.60">
    <property type="match status" value="1"/>
</dbReference>
<feature type="domain" description="AAA+ ATPase" evidence="2">
    <location>
        <begin position="40"/>
        <end position="196"/>
    </location>
</feature>
<dbReference type="RefSeq" id="WP_039645811.1">
    <property type="nucleotide sequence ID" value="NZ_JXBL01000001.1"/>
</dbReference>
<organism evidence="3 4">
    <name type="scientific">Geobacter soli</name>
    <dbReference type="NCBI Taxonomy" id="1510391"/>
    <lineage>
        <taxon>Bacteria</taxon>
        <taxon>Pseudomonadati</taxon>
        <taxon>Thermodesulfobacteriota</taxon>
        <taxon>Desulfuromonadia</taxon>
        <taxon>Geobacterales</taxon>
        <taxon>Geobacteraceae</taxon>
        <taxon>Geobacter</taxon>
    </lineage>
</organism>
<evidence type="ECO:0000313" key="4">
    <source>
        <dbReference type="Proteomes" id="UP000031433"/>
    </source>
</evidence>
<dbReference type="InterPro" id="IPR003593">
    <property type="entry name" value="AAA+_ATPase"/>
</dbReference>
<comment type="similarity">
    <text evidence="1">Belongs to the DnaA family.</text>
</comment>
<keyword evidence="1" id="KW-0235">DNA replication</keyword>
<evidence type="ECO:0000259" key="2">
    <source>
        <dbReference type="SMART" id="SM00382"/>
    </source>
</evidence>
<dbReference type="Pfam" id="PF22688">
    <property type="entry name" value="Hda_lid"/>
    <property type="match status" value="1"/>
</dbReference>
<dbReference type="GO" id="GO:0005886">
    <property type="term" value="C:plasma membrane"/>
    <property type="evidence" value="ECO:0007669"/>
    <property type="project" value="TreeGrafter"/>
</dbReference>
<keyword evidence="4" id="KW-1185">Reference proteome</keyword>
<evidence type="ECO:0000256" key="1">
    <source>
        <dbReference type="RuleBase" id="RU004227"/>
    </source>
</evidence>
<dbReference type="Gene3D" id="3.40.50.300">
    <property type="entry name" value="P-loop containing nucleotide triphosphate hydrolases"/>
    <property type="match status" value="1"/>
</dbReference>
<dbReference type="SUPFAM" id="SSF52540">
    <property type="entry name" value="P-loop containing nucleoside triphosphate hydrolases"/>
    <property type="match status" value="1"/>
</dbReference>